<keyword evidence="3" id="KW-0378">Hydrolase</keyword>
<dbReference type="Proteomes" id="UP000040576">
    <property type="component" value="Unassembled WGS sequence"/>
</dbReference>
<evidence type="ECO:0000256" key="1">
    <source>
        <dbReference type="ARBA" id="ARBA00009275"/>
    </source>
</evidence>
<sequence>MKNSEKQGIVMMPVIDAHIHFDQYKKEEQNLILDELEKYQVKALLSVSTDLNSAQKNLALARMDSRVKPAFGFYPEQPLPGEEELQKLLNFIDTHHQDMIAVGEIGLPYYLKLEAVTMQRDAYIELLEELIKVAVKYNKPVALHAIYEDAPIVIDLLEKYSVQKAHFHWFKGDKTTLQHTENNGYFISFTPDVVYEEEIQMIVQNYPLSQLMVETDGPWPFEGPFQDQMTHPKMMHEAVRVLAKLKKIDLKEVYQQLHWNTESFYSIAKS</sequence>
<feature type="binding site" evidence="4">
    <location>
        <position position="168"/>
    </location>
    <ligand>
        <name>a divalent metal cation</name>
        <dbReference type="ChEBI" id="CHEBI:60240"/>
        <label>2</label>
    </ligand>
</feature>
<evidence type="ECO:0000313" key="5">
    <source>
        <dbReference type="EMBL" id="CEE00505.1"/>
    </source>
</evidence>
<dbReference type="AlphaFoldDB" id="A0A090IY86"/>
<evidence type="ECO:0000256" key="2">
    <source>
        <dbReference type="ARBA" id="ARBA00022723"/>
    </source>
</evidence>
<organism evidence="5 6">
    <name type="scientific">Caldibacillus thermoamylovorans</name>
    <dbReference type="NCBI Taxonomy" id="35841"/>
    <lineage>
        <taxon>Bacteria</taxon>
        <taxon>Bacillati</taxon>
        <taxon>Bacillota</taxon>
        <taxon>Bacilli</taxon>
        <taxon>Bacillales</taxon>
        <taxon>Bacillaceae</taxon>
        <taxon>Caldibacillus</taxon>
    </lineage>
</organism>
<dbReference type="PANTHER" id="PTHR46317:SF1">
    <property type="entry name" value="HYDROLASE, TATD FAMILY"/>
    <property type="match status" value="1"/>
</dbReference>
<evidence type="ECO:0000313" key="6">
    <source>
        <dbReference type="Proteomes" id="UP000040576"/>
    </source>
</evidence>
<dbReference type="RefSeq" id="WP_231553276.1">
    <property type="nucleotide sequence ID" value="NZ_CCRF01000022.1"/>
</dbReference>
<feature type="binding site" evidence="4">
    <location>
        <position position="20"/>
    </location>
    <ligand>
        <name>a divalent metal cation</name>
        <dbReference type="ChEBI" id="CHEBI:60240"/>
        <label>1</label>
    </ligand>
</feature>
<dbReference type="PIRSF" id="PIRSF005902">
    <property type="entry name" value="DNase_TatD"/>
    <property type="match status" value="1"/>
</dbReference>
<dbReference type="GO" id="GO:0016788">
    <property type="term" value="F:hydrolase activity, acting on ester bonds"/>
    <property type="evidence" value="ECO:0007669"/>
    <property type="project" value="InterPro"/>
</dbReference>
<dbReference type="SUPFAM" id="SSF51556">
    <property type="entry name" value="Metallo-dependent hydrolases"/>
    <property type="match status" value="1"/>
</dbReference>
<dbReference type="GO" id="GO:0046872">
    <property type="term" value="F:metal ion binding"/>
    <property type="evidence" value="ECO:0007669"/>
    <property type="project" value="UniProtKB-KW"/>
</dbReference>
<gene>
    <name evidence="5" type="ORF">BT1A1_0650</name>
</gene>
<name>A0A090IY86_9BACI</name>
<protein>
    <submittedName>
        <fullName evidence="5">Mg-dependent deoxyribonuclease</fullName>
    </submittedName>
</protein>
<dbReference type="InterPro" id="IPR001130">
    <property type="entry name" value="TatD-like"/>
</dbReference>
<feature type="binding site" evidence="4">
    <location>
        <position position="104"/>
    </location>
    <ligand>
        <name>a divalent metal cation</name>
        <dbReference type="ChEBI" id="CHEBI:60240"/>
        <label>1</label>
    </ligand>
</feature>
<keyword evidence="2 4" id="KW-0479">Metal-binding</keyword>
<accession>A0A090IY86</accession>
<dbReference type="Gene3D" id="3.20.20.140">
    <property type="entry name" value="Metal-dependent hydrolases"/>
    <property type="match status" value="1"/>
</dbReference>
<dbReference type="Pfam" id="PF01026">
    <property type="entry name" value="TatD_DNase"/>
    <property type="match status" value="1"/>
</dbReference>
<keyword evidence="6" id="KW-1185">Reference proteome</keyword>
<comment type="similarity">
    <text evidence="1">Belongs to the metallo-dependent hydrolases superfamily. TatD-type hydrolase family.</text>
</comment>
<dbReference type="InterPro" id="IPR032466">
    <property type="entry name" value="Metal_Hydrolase"/>
</dbReference>
<proteinExistence type="inferred from homology"/>
<evidence type="ECO:0000256" key="3">
    <source>
        <dbReference type="ARBA" id="ARBA00022801"/>
    </source>
</evidence>
<feature type="binding site" evidence="4">
    <location>
        <position position="18"/>
    </location>
    <ligand>
        <name>a divalent metal cation</name>
        <dbReference type="ChEBI" id="CHEBI:60240"/>
        <label>1</label>
    </ligand>
</feature>
<dbReference type="EMBL" id="CCRF01000022">
    <property type="protein sequence ID" value="CEE00505.1"/>
    <property type="molecule type" value="Genomic_DNA"/>
</dbReference>
<dbReference type="CDD" id="cd01310">
    <property type="entry name" value="TatD_DNAse"/>
    <property type="match status" value="1"/>
</dbReference>
<feature type="binding site" evidence="4">
    <location>
        <position position="216"/>
    </location>
    <ligand>
        <name>a divalent metal cation</name>
        <dbReference type="ChEBI" id="CHEBI:60240"/>
        <label>1</label>
    </ligand>
</feature>
<evidence type="ECO:0000256" key="4">
    <source>
        <dbReference type="PIRSR" id="PIRSR005902-1"/>
    </source>
</evidence>
<feature type="binding site" evidence="4">
    <location>
        <position position="144"/>
    </location>
    <ligand>
        <name>a divalent metal cation</name>
        <dbReference type="ChEBI" id="CHEBI:60240"/>
        <label>2</label>
    </ligand>
</feature>
<dbReference type="PANTHER" id="PTHR46317">
    <property type="entry name" value="HYDROLASE OF PHP SUPERFAMILY-RELATED PROTEIN"/>
    <property type="match status" value="1"/>
</dbReference>
<reference evidence="5 6" key="1">
    <citation type="submission" date="2014-07" db="EMBL/GenBank/DDBJ databases">
        <authorList>
            <person name="Wibberg Daniel"/>
        </authorList>
    </citation>
    <scope>NUCLEOTIDE SEQUENCE [LARGE SCALE GENOMIC DNA]</scope>
</reference>